<dbReference type="InterPro" id="IPR011034">
    <property type="entry name" value="Formyl_transferase-like_C_sf"/>
</dbReference>
<dbReference type="Pfam" id="PF02245">
    <property type="entry name" value="Pur_DNA_glyco"/>
    <property type="match status" value="1"/>
</dbReference>
<keyword evidence="2" id="KW-0227">DNA damage</keyword>
<evidence type="ECO:0000256" key="2">
    <source>
        <dbReference type="ARBA" id="ARBA00022763"/>
    </source>
</evidence>
<organism evidence="5 6">
    <name type="scientific">Bradyrhizobium lablabi</name>
    <dbReference type="NCBI Taxonomy" id="722472"/>
    <lineage>
        <taxon>Bacteria</taxon>
        <taxon>Pseudomonadati</taxon>
        <taxon>Pseudomonadota</taxon>
        <taxon>Alphaproteobacteria</taxon>
        <taxon>Hyphomicrobiales</taxon>
        <taxon>Nitrobacteraceae</taxon>
        <taxon>Bradyrhizobium</taxon>
    </lineage>
</organism>
<dbReference type="PANTHER" id="PTHR10429:SF0">
    <property type="entry name" value="DNA-3-METHYLADENINE GLYCOSYLASE"/>
    <property type="match status" value="1"/>
</dbReference>
<dbReference type="GO" id="GO:0003905">
    <property type="term" value="F:alkylbase DNA N-glycosylase activity"/>
    <property type="evidence" value="ECO:0007669"/>
    <property type="project" value="InterPro"/>
</dbReference>
<dbReference type="RefSeq" id="WP_057857949.1">
    <property type="nucleotide sequence ID" value="NZ_LLYB01000057.1"/>
</dbReference>
<comment type="caution">
    <text evidence="5">The sequence shown here is derived from an EMBL/GenBank/DDBJ whole genome shotgun (WGS) entry which is preliminary data.</text>
</comment>
<gene>
    <name evidence="5" type="ORF">CQ14_09735</name>
</gene>
<dbReference type="EMBL" id="LLYB01000057">
    <property type="protein sequence ID" value="KRR25280.1"/>
    <property type="molecule type" value="Genomic_DNA"/>
</dbReference>
<dbReference type="Gene3D" id="3.10.300.10">
    <property type="entry name" value="Methylpurine-DNA glycosylase (MPG)"/>
    <property type="match status" value="1"/>
</dbReference>
<dbReference type="InterPro" id="IPR036995">
    <property type="entry name" value="MPG_sf"/>
</dbReference>
<evidence type="ECO:0008006" key="7">
    <source>
        <dbReference type="Google" id="ProtNLM"/>
    </source>
</evidence>
<sequence>MIEFFGKLYVPLEPDFLAAPSCEVGPRLIGSVIAMDYRGGEAAIALADLEAYDQVEGACHNHPTQRLSHGHAYVHPYHRSGMLALDLVCGPRGRASSVLIRAGIPVFGLDVMAVRRSAHPESDKIVQNRARGYERRIASGPGNVGEAFDVTMALDGAWLFDRPFRIYRPVAPITDIEPRTRVNITRDAHPLWRWKWRNPPWAQATKLAA</sequence>
<name>A0A0R3N6B1_9BRAD</name>
<reference evidence="5 6" key="1">
    <citation type="submission" date="2014-03" db="EMBL/GenBank/DDBJ databases">
        <title>Bradyrhizobium valentinum sp. nov., isolated from effective nodules of Lupinus mariae-josephae, a lupine endemic of basic-lime soils in Eastern Spain.</title>
        <authorList>
            <person name="Duran D."/>
            <person name="Rey L."/>
            <person name="Navarro A."/>
            <person name="Busquets A."/>
            <person name="Imperial J."/>
            <person name="Ruiz-Argueso T."/>
        </authorList>
    </citation>
    <scope>NUCLEOTIDE SEQUENCE [LARGE SCALE GENOMIC DNA]</scope>
    <source>
        <strain evidence="5 6">CCBAU 23086</strain>
    </source>
</reference>
<evidence type="ECO:0000256" key="1">
    <source>
        <dbReference type="ARBA" id="ARBA00009232"/>
    </source>
</evidence>
<accession>A0A0R3N6B1</accession>
<dbReference type="PANTHER" id="PTHR10429">
    <property type="entry name" value="DNA-3-METHYLADENINE GLYCOSYLASE"/>
    <property type="match status" value="1"/>
</dbReference>
<dbReference type="GO" id="GO:0003677">
    <property type="term" value="F:DNA binding"/>
    <property type="evidence" value="ECO:0007669"/>
    <property type="project" value="InterPro"/>
</dbReference>
<dbReference type="AlphaFoldDB" id="A0A0R3N6B1"/>
<protein>
    <recommendedName>
        <fullName evidence="7">3-methyladenine DNA glycosylase</fullName>
    </recommendedName>
</protein>
<keyword evidence="3" id="KW-0378">Hydrolase</keyword>
<dbReference type="OrthoDB" id="9794313at2"/>
<proteinExistence type="inferred from homology"/>
<keyword evidence="4" id="KW-0234">DNA repair</keyword>
<dbReference type="Proteomes" id="UP000051660">
    <property type="component" value="Unassembled WGS sequence"/>
</dbReference>
<evidence type="ECO:0000313" key="5">
    <source>
        <dbReference type="EMBL" id="KRR25280.1"/>
    </source>
</evidence>
<evidence type="ECO:0000256" key="3">
    <source>
        <dbReference type="ARBA" id="ARBA00022801"/>
    </source>
</evidence>
<evidence type="ECO:0000256" key="4">
    <source>
        <dbReference type="ARBA" id="ARBA00023204"/>
    </source>
</evidence>
<comment type="similarity">
    <text evidence="1">Belongs to the DNA glycosylase MPG family.</text>
</comment>
<dbReference type="SUPFAM" id="SSF50486">
    <property type="entry name" value="FMT C-terminal domain-like"/>
    <property type="match status" value="1"/>
</dbReference>
<evidence type="ECO:0000313" key="6">
    <source>
        <dbReference type="Proteomes" id="UP000051660"/>
    </source>
</evidence>
<dbReference type="InterPro" id="IPR003180">
    <property type="entry name" value="MPG"/>
</dbReference>
<dbReference type="GO" id="GO:0006284">
    <property type="term" value="P:base-excision repair"/>
    <property type="evidence" value="ECO:0007669"/>
    <property type="project" value="InterPro"/>
</dbReference>